<keyword evidence="8 9" id="KW-0472">Membrane</keyword>
<evidence type="ECO:0000256" key="8">
    <source>
        <dbReference type="ARBA" id="ARBA00023136"/>
    </source>
</evidence>
<keyword evidence="6 9" id="KW-1133">Transmembrane helix</keyword>
<evidence type="ECO:0000256" key="10">
    <source>
        <dbReference type="SAM" id="MobiDB-lite"/>
    </source>
</evidence>
<dbReference type="PANTHER" id="PTHR42982">
    <property type="entry name" value="SEC-INDEPENDENT PROTEIN TRANSLOCASE PROTEIN TATA"/>
    <property type="match status" value="1"/>
</dbReference>
<evidence type="ECO:0000256" key="1">
    <source>
        <dbReference type="ARBA" id="ARBA00004162"/>
    </source>
</evidence>
<dbReference type="InterPro" id="IPR006312">
    <property type="entry name" value="TatA/E"/>
</dbReference>
<dbReference type="HAMAP" id="MF_00236">
    <property type="entry name" value="TatA_E"/>
    <property type="match status" value="1"/>
</dbReference>
<comment type="subunit">
    <text evidence="9">The Tat system comprises two distinct complexes: a TatABC complex, containing multiple copies of TatA, TatB and TatC subunits, and a separate TatA complex, containing only TatA subunits. Substrates initially bind to the TatABC complex, which probably triggers association of the separate TatA complex to form the active translocon.</text>
</comment>
<comment type="similarity">
    <text evidence="9">Belongs to the TatA/E family.</text>
</comment>
<feature type="transmembrane region" description="Helical" evidence="9">
    <location>
        <begin position="6"/>
        <end position="25"/>
    </location>
</feature>
<evidence type="ECO:0000313" key="11">
    <source>
        <dbReference type="EMBL" id="MFC6045405.1"/>
    </source>
</evidence>
<keyword evidence="3 9" id="KW-1003">Cell membrane</keyword>
<dbReference type="EMBL" id="JBHSRJ010000009">
    <property type="protein sequence ID" value="MFC6045405.1"/>
    <property type="molecule type" value="Genomic_DNA"/>
</dbReference>
<dbReference type="RefSeq" id="WP_379158560.1">
    <property type="nucleotide sequence ID" value="NZ_JBHSRJ010000009.1"/>
</dbReference>
<evidence type="ECO:0000256" key="5">
    <source>
        <dbReference type="ARBA" id="ARBA00022927"/>
    </source>
</evidence>
<evidence type="ECO:0000256" key="2">
    <source>
        <dbReference type="ARBA" id="ARBA00022448"/>
    </source>
</evidence>
<dbReference type="Gene3D" id="1.20.5.3310">
    <property type="match status" value="1"/>
</dbReference>
<evidence type="ECO:0000256" key="6">
    <source>
        <dbReference type="ARBA" id="ARBA00022989"/>
    </source>
</evidence>
<evidence type="ECO:0000256" key="9">
    <source>
        <dbReference type="HAMAP-Rule" id="MF_00236"/>
    </source>
</evidence>
<comment type="function">
    <text evidence="9">Part of the twin-arginine translocation (Tat) system that transports large folded proteins containing a characteristic twin-arginine motif in their signal peptide across membranes. TatA could form the protein-conducting channel of the Tat system.</text>
</comment>
<accession>A0ABW1LPT6</accession>
<keyword evidence="4 9" id="KW-0812">Transmembrane</keyword>
<dbReference type="NCBIfam" id="TIGR01411">
    <property type="entry name" value="tatAE"/>
    <property type="match status" value="1"/>
</dbReference>
<evidence type="ECO:0000256" key="7">
    <source>
        <dbReference type="ARBA" id="ARBA00023010"/>
    </source>
</evidence>
<feature type="region of interest" description="Disordered" evidence="10">
    <location>
        <begin position="51"/>
        <end position="84"/>
    </location>
</feature>
<evidence type="ECO:0000256" key="4">
    <source>
        <dbReference type="ARBA" id="ARBA00022692"/>
    </source>
</evidence>
<keyword evidence="2 9" id="KW-0813">Transport</keyword>
<dbReference type="Pfam" id="PF02416">
    <property type="entry name" value="TatA_B_E"/>
    <property type="match status" value="1"/>
</dbReference>
<dbReference type="Proteomes" id="UP001596135">
    <property type="component" value="Unassembled WGS sequence"/>
</dbReference>
<gene>
    <name evidence="9 11" type="primary">tatA</name>
    <name evidence="11" type="ORF">ACFPYL_20130</name>
</gene>
<organism evidence="11 12">
    <name type="scientific">Nocardioides hankookensis</name>
    <dbReference type="NCBI Taxonomy" id="443157"/>
    <lineage>
        <taxon>Bacteria</taxon>
        <taxon>Bacillati</taxon>
        <taxon>Actinomycetota</taxon>
        <taxon>Actinomycetes</taxon>
        <taxon>Propionibacteriales</taxon>
        <taxon>Nocardioidaceae</taxon>
        <taxon>Nocardioides</taxon>
    </lineage>
</organism>
<keyword evidence="5 9" id="KW-0653">Protein transport</keyword>
<dbReference type="PANTHER" id="PTHR42982:SF1">
    <property type="entry name" value="SEC-INDEPENDENT PROTEIN TRANSLOCASE PROTEIN TATA"/>
    <property type="match status" value="1"/>
</dbReference>
<reference evidence="12" key="1">
    <citation type="journal article" date="2019" name="Int. J. Syst. Evol. Microbiol.">
        <title>The Global Catalogue of Microorganisms (GCM) 10K type strain sequencing project: providing services to taxonomists for standard genome sequencing and annotation.</title>
        <authorList>
            <consortium name="The Broad Institute Genomics Platform"/>
            <consortium name="The Broad Institute Genome Sequencing Center for Infectious Disease"/>
            <person name="Wu L."/>
            <person name="Ma J."/>
        </authorList>
    </citation>
    <scope>NUCLEOTIDE SEQUENCE [LARGE SCALE GENOMIC DNA]</scope>
    <source>
        <strain evidence="12">CCUG 54522</strain>
    </source>
</reference>
<dbReference type="InterPro" id="IPR003369">
    <property type="entry name" value="TatA/B/E"/>
</dbReference>
<name>A0ABW1LPT6_9ACTN</name>
<keyword evidence="7 9" id="KW-0811">Translocation</keyword>
<protein>
    <recommendedName>
        <fullName evidence="9">Sec-independent protein translocase protein TatA</fullName>
    </recommendedName>
</protein>
<sequence>MYPFAIGGLGGPELLIMLAVLLLLFGAAKLPELARGSGRALRIFKAETKGLLDDDEPDPLPTAQAPNAEGADVIGAERLPRDAR</sequence>
<evidence type="ECO:0000313" key="12">
    <source>
        <dbReference type="Proteomes" id="UP001596135"/>
    </source>
</evidence>
<comment type="caution">
    <text evidence="11">The sequence shown here is derived from an EMBL/GenBank/DDBJ whole genome shotgun (WGS) entry which is preliminary data.</text>
</comment>
<keyword evidence="12" id="KW-1185">Reference proteome</keyword>
<proteinExistence type="inferred from homology"/>
<evidence type="ECO:0000256" key="3">
    <source>
        <dbReference type="ARBA" id="ARBA00022475"/>
    </source>
</evidence>
<comment type="subcellular location">
    <subcellularLocation>
        <location evidence="1 9">Cell membrane</location>
        <topology evidence="1 9">Single-pass membrane protein</topology>
    </subcellularLocation>
</comment>